<reference evidence="3 4" key="1">
    <citation type="journal article" date="2007" name="Nature">
        <title>Evolution of genes and genomes on the Drosophila phylogeny.</title>
        <authorList>
            <consortium name="Drosophila 12 Genomes Consortium"/>
            <person name="Clark A.G."/>
            <person name="Eisen M.B."/>
            <person name="Smith D.R."/>
            <person name="Bergman C.M."/>
            <person name="Oliver B."/>
            <person name="Markow T.A."/>
            <person name="Kaufman T.C."/>
            <person name="Kellis M."/>
            <person name="Gelbart W."/>
            <person name="Iyer V.N."/>
            <person name="Pollard D.A."/>
            <person name="Sackton T.B."/>
            <person name="Larracuente A.M."/>
            <person name="Singh N.D."/>
            <person name="Abad J.P."/>
            <person name="Abt D.N."/>
            <person name="Adryan B."/>
            <person name="Aguade M."/>
            <person name="Akashi H."/>
            <person name="Anderson W.W."/>
            <person name="Aquadro C.F."/>
            <person name="Ardell D.H."/>
            <person name="Arguello R."/>
            <person name="Artieri C.G."/>
            <person name="Barbash D.A."/>
            <person name="Barker D."/>
            <person name="Barsanti P."/>
            <person name="Batterham P."/>
            <person name="Batzoglou S."/>
            <person name="Begun D."/>
            <person name="Bhutkar A."/>
            <person name="Blanco E."/>
            <person name="Bosak S.A."/>
            <person name="Bradley R.K."/>
            <person name="Brand A.D."/>
            <person name="Brent M.R."/>
            <person name="Brooks A.N."/>
            <person name="Brown R.H."/>
            <person name="Butlin R.K."/>
            <person name="Caggese C."/>
            <person name="Calvi B.R."/>
            <person name="Bernardo de Carvalho A."/>
            <person name="Caspi A."/>
            <person name="Castrezana S."/>
            <person name="Celniker S.E."/>
            <person name="Chang J.L."/>
            <person name="Chapple C."/>
            <person name="Chatterji S."/>
            <person name="Chinwalla A."/>
            <person name="Civetta A."/>
            <person name="Clifton S.W."/>
            <person name="Comeron J.M."/>
            <person name="Costello J.C."/>
            <person name="Coyne J.A."/>
            <person name="Daub J."/>
            <person name="David R.G."/>
            <person name="Delcher A.L."/>
            <person name="Delehaunty K."/>
            <person name="Do C.B."/>
            <person name="Ebling H."/>
            <person name="Edwards K."/>
            <person name="Eickbush T."/>
            <person name="Evans J.D."/>
            <person name="Filipski A."/>
            <person name="Findeiss S."/>
            <person name="Freyhult E."/>
            <person name="Fulton L."/>
            <person name="Fulton R."/>
            <person name="Garcia A.C."/>
            <person name="Gardiner A."/>
            <person name="Garfield D.A."/>
            <person name="Garvin B.E."/>
            <person name="Gibson G."/>
            <person name="Gilbert D."/>
            <person name="Gnerre S."/>
            <person name="Godfrey J."/>
            <person name="Good R."/>
            <person name="Gotea V."/>
            <person name="Gravely B."/>
            <person name="Greenberg A.J."/>
            <person name="Griffiths-Jones S."/>
            <person name="Gross S."/>
            <person name="Guigo R."/>
            <person name="Gustafson E.A."/>
            <person name="Haerty W."/>
            <person name="Hahn M.W."/>
            <person name="Halligan D.L."/>
            <person name="Halpern A.L."/>
            <person name="Halter G.M."/>
            <person name="Han M.V."/>
            <person name="Heger A."/>
            <person name="Hillier L."/>
            <person name="Hinrichs A.S."/>
            <person name="Holmes I."/>
            <person name="Hoskins R.A."/>
            <person name="Hubisz M.J."/>
            <person name="Hultmark D."/>
            <person name="Huntley M.A."/>
            <person name="Jaffe D.B."/>
            <person name="Jagadeeshan S."/>
            <person name="Jeck W.R."/>
            <person name="Johnson J."/>
            <person name="Jones C.D."/>
            <person name="Jordan W.C."/>
            <person name="Karpen G.H."/>
            <person name="Kataoka E."/>
            <person name="Keightley P.D."/>
            <person name="Kheradpour P."/>
            <person name="Kirkness E.F."/>
            <person name="Koerich L.B."/>
            <person name="Kristiansen K."/>
            <person name="Kudrna D."/>
            <person name="Kulathinal R.J."/>
            <person name="Kumar S."/>
            <person name="Kwok R."/>
            <person name="Lander E."/>
            <person name="Langley C.H."/>
            <person name="Lapoint R."/>
            <person name="Lazzaro B.P."/>
            <person name="Lee S.J."/>
            <person name="Levesque L."/>
            <person name="Li R."/>
            <person name="Lin C.F."/>
            <person name="Lin M.F."/>
            <person name="Lindblad-Toh K."/>
            <person name="Llopart A."/>
            <person name="Long M."/>
            <person name="Low L."/>
            <person name="Lozovsky E."/>
            <person name="Lu J."/>
            <person name="Luo M."/>
            <person name="Machado C.A."/>
            <person name="Makalowski W."/>
            <person name="Marzo M."/>
            <person name="Matsuda M."/>
            <person name="Matzkin L."/>
            <person name="McAllister B."/>
            <person name="McBride C.S."/>
            <person name="McKernan B."/>
            <person name="McKernan K."/>
            <person name="Mendez-Lago M."/>
            <person name="Minx P."/>
            <person name="Mollenhauer M.U."/>
            <person name="Montooth K."/>
            <person name="Mount S.M."/>
            <person name="Mu X."/>
            <person name="Myers E."/>
            <person name="Negre B."/>
            <person name="Newfeld S."/>
            <person name="Nielsen R."/>
            <person name="Noor M.A."/>
            <person name="O'Grady P."/>
            <person name="Pachter L."/>
            <person name="Papaceit M."/>
            <person name="Parisi M.J."/>
            <person name="Parisi M."/>
            <person name="Parts L."/>
            <person name="Pedersen J.S."/>
            <person name="Pesole G."/>
            <person name="Phillippy A.M."/>
            <person name="Ponting C.P."/>
            <person name="Pop M."/>
            <person name="Porcelli D."/>
            <person name="Powell J.R."/>
            <person name="Prohaska S."/>
            <person name="Pruitt K."/>
            <person name="Puig M."/>
            <person name="Quesneville H."/>
            <person name="Ram K.R."/>
            <person name="Rand D."/>
            <person name="Rasmussen M.D."/>
            <person name="Reed L.K."/>
            <person name="Reenan R."/>
            <person name="Reily A."/>
            <person name="Remington K.A."/>
            <person name="Rieger T.T."/>
            <person name="Ritchie M.G."/>
            <person name="Robin C."/>
            <person name="Rogers Y.H."/>
            <person name="Rohde C."/>
            <person name="Rozas J."/>
            <person name="Rubenfield M.J."/>
            <person name="Ruiz A."/>
            <person name="Russo S."/>
            <person name="Salzberg S.L."/>
            <person name="Sanchez-Gracia A."/>
            <person name="Saranga D.J."/>
            <person name="Sato H."/>
            <person name="Schaeffer S.W."/>
            <person name="Schatz M.C."/>
            <person name="Schlenke T."/>
            <person name="Schwartz R."/>
            <person name="Segarra C."/>
            <person name="Singh R.S."/>
            <person name="Sirot L."/>
            <person name="Sirota M."/>
            <person name="Sisneros N.B."/>
            <person name="Smith C.D."/>
            <person name="Smith T.F."/>
            <person name="Spieth J."/>
            <person name="Stage D.E."/>
            <person name="Stark A."/>
            <person name="Stephan W."/>
            <person name="Strausberg R.L."/>
            <person name="Strempel S."/>
            <person name="Sturgill D."/>
            <person name="Sutton G."/>
            <person name="Sutton G.G."/>
            <person name="Tao W."/>
            <person name="Teichmann S."/>
            <person name="Tobari Y.N."/>
            <person name="Tomimura Y."/>
            <person name="Tsolas J.M."/>
            <person name="Valente V.L."/>
            <person name="Venter E."/>
            <person name="Venter J.C."/>
            <person name="Vicario S."/>
            <person name="Vieira F.G."/>
            <person name="Vilella A.J."/>
            <person name="Villasante A."/>
            <person name="Walenz B."/>
            <person name="Wang J."/>
            <person name="Wasserman M."/>
            <person name="Watts T."/>
            <person name="Wilson D."/>
            <person name="Wilson R.K."/>
            <person name="Wing R.A."/>
            <person name="Wolfner M.F."/>
            <person name="Wong A."/>
            <person name="Wong G.K."/>
            <person name="Wu C.I."/>
            <person name="Wu G."/>
            <person name="Yamamoto D."/>
            <person name="Yang H.P."/>
            <person name="Yang S.P."/>
            <person name="Yorke J.A."/>
            <person name="Yoshida K."/>
            <person name="Zdobnov E."/>
            <person name="Zhang P."/>
            <person name="Zhang Y."/>
            <person name="Zimin A.V."/>
            <person name="Baldwin J."/>
            <person name="Abdouelleil A."/>
            <person name="Abdulkadir J."/>
            <person name="Abebe A."/>
            <person name="Abera B."/>
            <person name="Abreu J."/>
            <person name="Acer S.C."/>
            <person name="Aftuck L."/>
            <person name="Alexander A."/>
            <person name="An P."/>
            <person name="Anderson E."/>
            <person name="Anderson S."/>
            <person name="Arachi H."/>
            <person name="Azer M."/>
            <person name="Bachantsang P."/>
            <person name="Barry A."/>
            <person name="Bayul T."/>
            <person name="Berlin A."/>
            <person name="Bessette D."/>
            <person name="Bloom T."/>
            <person name="Blye J."/>
            <person name="Boguslavskiy L."/>
            <person name="Bonnet C."/>
            <person name="Boukhgalter B."/>
            <person name="Bourzgui I."/>
            <person name="Brown A."/>
            <person name="Cahill P."/>
            <person name="Channer S."/>
            <person name="Cheshatsang Y."/>
            <person name="Chuda L."/>
            <person name="Citroen M."/>
            <person name="Collymore A."/>
            <person name="Cooke P."/>
            <person name="Costello M."/>
            <person name="D'Aco K."/>
            <person name="Daza R."/>
            <person name="De Haan G."/>
            <person name="DeGray S."/>
            <person name="DeMaso C."/>
            <person name="Dhargay N."/>
            <person name="Dooley K."/>
            <person name="Dooley E."/>
            <person name="Doricent M."/>
            <person name="Dorje P."/>
            <person name="Dorjee K."/>
            <person name="Dupes A."/>
            <person name="Elong R."/>
            <person name="Falk J."/>
            <person name="Farina A."/>
            <person name="Faro S."/>
            <person name="Ferguson D."/>
            <person name="Fisher S."/>
            <person name="Foley C.D."/>
            <person name="Franke A."/>
            <person name="Friedrich D."/>
            <person name="Gadbois L."/>
            <person name="Gearin G."/>
            <person name="Gearin C.R."/>
            <person name="Giannoukos G."/>
            <person name="Goode T."/>
            <person name="Graham J."/>
            <person name="Grandbois E."/>
            <person name="Grewal S."/>
            <person name="Gyaltsen K."/>
            <person name="Hafez N."/>
            <person name="Hagos B."/>
            <person name="Hall J."/>
            <person name="Henson C."/>
            <person name="Hollinger A."/>
            <person name="Honan T."/>
            <person name="Huard M.D."/>
            <person name="Hughes L."/>
            <person name="Hurhula B."/>
            <person name="Husby M.E."/>
            <person name="Kamat A."/>
            <person name="Kanga B."/>
            <person name="Kashin S."/>
            <person name="Khazanovich D."/>
            <person name="Kisner P."/>
            <person name="Lance K."/>
            <person name="Lara M."/>
            <person name="Lee W."/>
            <person name="Lennon N."/>
            <person name="Letendre F."/>
            <person name="LeVine R."/>
            <person name="Lipovsky A."/>
            <person name="Liu X."/>
            <person name="Liu J."/>
            <person name="Liu S."/>
            <person name="Lokyitsang T."/>
            <person name="Lokyitsang Y."/>
            <person name="Lubonja R."/>
            <person name="Lui A."/>
            <person name="MacDonald P."/>
            <person name="Magnisalis V."/>
            <person name="Maru K."/>
            <person name="Matthews C."/>
            <person name="McCusker W."/>
            <person name="McDonough S."/>
            <person name="Mehta T."/>
            <person name="Meldrim J."/>
            <person name="Meneus L."/>
            <person name="Mihai O."/>
            <person name="Mihalev A."/>
            <person name="Mihova T."/>
            <person name="Mittelman R."/>
            <person name="Mlenga V."/>
            <person name="Montmayeur A."/>
            <person name="Mulrain L."/>
            <person name="Navidi A."/>
            <person name="Naylor J."/>
            <person name="Negash T."/>
            <person name="Nguyen T."/>
            <person name="Nguyen N."/>
            <person name="Nicol R."/>
            <person name="Norbu C."/>
            <person name="Norbu N."/>
            <person name="Novod N."/>
            <person name="O'Neill B."/>
            <person name="Osman S."/>
            <person name="Markiewicz E."/>
            <person name="Oyono O.L."/>
            <person name="Patti C."/>
            <person name="Phunkhang P."/>
            <person name="Pierre F."/>
            <person name="Priest M."/>
            <person name="Raghuraman S."/>
            <person name="Rege F."/>
            <person name="Reyes R."/>
            <person name="Rise C."/>
            <person name="Rogov P."/>
            <person name="Ross K."/>
            <person name="Ryan E."/>
            <person name="Settipalli S."/>
            <person name="Shea T."/>
            <person name="Sherpa N."/>
            <person name="Shi L."/>
            <person name="Shih D."/>
            <person name="Sparrow T."/>
            <person name="Spaulding J."/>
            <person name="Stalker J."/>
            <person name="Stange-Thomann N."/>
            <person name="Stavropoulos S."/>
            <person name="Stone C."/>
            <person name="Strader C."/>
            <person name="Tesfaye S."/>
            <person name="Thomson T."/>
            <person name="Thoulutsang Y."/>
            <person name="Thoulutsang D."/>
            <person name="Topham K."/>
            <person name="Topping I."/>
            <person name="Tsamla T."/>
            <person name="Vassiliev H."/>
            <person name="Vo A."/>
            <person name="Wangchuk T."/>
            <person name="Wangdi T."/>
            <person name="Weiand M."/>
            <person name="Wilkinson J."/>
            <person name="Wilson A."/>
            <person name="Yadav S."/>
            <person name="Young G."/>
            <person name="Yu Q."/>
            <person name="Zembek L."/>
            <person name="Zhong D."/>
            <person name="Zimmer A."/>
            <person name="Zwirko Z."/>
            <person name="Jaffe D.B."/>
            <person name="Alvarez P."/>
            <person name="Brockman W."/>
            <person name="Butler J."/>
            <person name="Chin C."/>
            <person name="Gnerre S."/>
            <person name="Grabherr M."/>
            <person name="Kleber M."/>
            <person name="Mauceli E."/>
            <person name="MacCallum I."/>
        </authorList>
    </citation>
    <scope>NUCLEOTIDE SEQUENCE [LARGE SCALE GENOMIC DNA]</scope>
    <source>
        <strain evidence="4">Tucson 15287-2541.00</strain>
    </source>
</reference>
<organism evidence="4">
    <name type="scientific">Drosophila grimshawi</name>
    <name type="common">Hawaiian fruit fly</name>
    <name type="synonym">Idiomyia grimshawi</name>
    <dbReference type="NCBI Taxonomy" id="7222"/>
    <lineage>
        <taxon>Eukaryota</taxon>
        <taxon>Metazoa</taxon>
        <taxon>Ecdysozoa</taxon>
        <taxon>Arthropoda</taxon>
        <taxon>Hexapoda</taxon>
        <taxon>Insecta</taxon>
        <taxon>Pterygota</taxon>
        <taxon>Neoptera</taxon>
        <taxon>Endopterygota</taxon>
        <taxon>Diptera</taxon>
        <taxon>Brachycera</taxon>
        <taxon>Muscomorpha</taxon>
        <taxon>Ephydroidea</taxon>
        <taxon>Drosophilidae</taxon>
        <taxon>Drosophila</taxon>
        <taxon>Hawaiian Drosophila</taxon>
    </lineage>
</organism>
<proteinExistence type="predicted"/>
<dbReference type="OrthoDB" id="7853427at2759"/>
<dbReference type="InterPro" id="IPR032071">
    <property type="entry name" value="DUF4806"/>
</dbReference>
<evidence type="ECO:0000313" key="4">
    <source>
        <dbReference type="Proteomes" id="UP000001070"/>
    </source>
</evidence>
<feature type="region of interest" description="Disordered" evidence="1">
    <location>
        <begin position="1"/>
        <end position="31"/>
    </location>
</feature>
<dbReference type="AlphaFoldDB" id="B4IYJ2"/>
<keyword evidence="4" id="KW-1185">Reference proteome</keyword>
<sequence>MSGRCRGRGRGNARRRTVRNSPERDEGDEFDAYEDPLDIGITVKNEVICPEMFQTEDEVFGMVDSQNLVEEQQRMQQAYHLEAGSTDYHISQRLSSLERKMDFLLNINTRILARVDKICENMRTVTKPTDFPVKTKEGLETVDVKIANNMDKYIELFKSLLKPSGIIKNIGRILDQKLLMEMNYAGCSSKTGLSNYVNLNTALYESLRTEGYSFDDYKKDVRMAFAKAKNRVYKAKFEANRLKKLFEDNDDSSNDKEAQNNSNLNVEIIDNSHLSKIAVKCREKMKTLIKSNDFPVKTAEELEALDVKVANNMEQYIDLFKNVLMPSGIVKHIIRVIDVTLVMEMNYGGFGSKTGLSSYTNLDNALYRSQKTEGYSFDDYKKDVRLAFQRAKNRVYKAKHEANRLKKLKANNYGSKKEF</sequence>
<evidence type="ECO:0000256" key="1">
    <source>
        <dbReference type="SAM" id="MobiDB-lite"/>
    </source>
</evidence>
<evidence type="ECO:0000313" key="3">
    <source>
        <dbReference type="EMBL" id="EDV97665.1"/>
    </source>
</evidence>
<dbReference type="Proteomes" id="UP000001070">
    <property type="component" value="Unassembled WGS sequence"/>
</dbReference>
<feature type="domain" description="DUF4806" evidence="2">
    <location>
        <begin position="290"/>
        <end position="368"/>
    </location>
</feature>
<protein>
    <submittedName>
        <fullName evidence="3">GH14573</fullName>
    </submittedName>
</protein>
<feature type="domain" description="DUF4806" evidence="2">
    <location>
        <begin position="127"/>
        <end position="205"/>
    </location>
</feature>
<dbReference type="InParanoid" id="B4IYJ2"/>
<dbReference type="EMBL" id="CH916366">
    <property type="protein sequence ID" value="EDV97665.1"/>
    <property type="molecule type" value="Genomic_DNA"/>
</dbReference>
<accession>B4IYJ2</accession>
<feature type="compositionally biased region" description="Basic residues" evidence="1">
    <location>
        <begin position="1"/>
        <end position="18"/>
    </location>
</feature>
<name>B4IYJ2_DROGR</name>
<dbReference type="Pfam" id="PF16064">
    <property type="entry name" value="DUF4806"/>
    <property type="match status" value="2"/>
</dbReference>
<dbReference type="eggNOG" id="ENOG502RVXM">
    <property type="taxonomic scope" value="Eukaryota"/>
</dbReference>
<dbReference type="HOGENOM" id="CLU_655990_0_0_1"/>
<gene>
    <name evidence="3" type="primary">Dgri\GH14573</name>
    <name evidence="3" type="ORF">Dgri_GH14573</name>
</gene>
<evidence type="ECO:0000259" key="2">
    <source>
        <dbReference type="Pfam" id="PF16064"/>
    </source>
</evidence>